<organism evidence="1 2">
    <name type="scientific">Malus baccata</name>
    <name type="common">Siberian crab apple</name>
    <name type="synonym">Pyrus baccata</name>
    <dbReference type="NCBI Taxonomy" id="106549"/>
    <lineage>
        <taxon>Eukaryota</taxon>
        <taxon>Viridiplantae</taxon>
        <taxon>Streptophyta</taxon>
        <taxon>Embryophyta</taxon>
        <taxon>Tracheophyta</taxon>
        <taxon>Spermatophyta</taxon>
        <taxon>Magnoliopsida</taxon>
        <taxon>eudicotyledons</taxon>
        <taxon>Gunneridae</taxon>
        <taxon>Pentapetalae</taxon>
        <taxon>rosids</taxon>
        <taxon>fabids</taxon>
        <taxon>Rosales</taxon>
        <taxon>Rosaceae</taxon>
        <taxon>Amygdaloideae</taxon>
        <taxon>Maleae</taxon>
        <taxon>Malus</taxon>
    </lineage>
</organism>
<proteinExistence type="predicted"/>
<gene>
    <name evidence="1" type="ORF">C1H46_044413</name>
</gene>
<sequence>MATHVFMPQELFPQKLQVCIEINGLDKVVHNKLESGISNDSVHVQPIKLEEIYVESYNKAKIYKGKKRQLNSSLILCQDILAYTDILGIKYKTKVSSRETKASMEGTLFNHKDSFT</sequence>
<dbReference type="AlphaFoldDB" id="A0A540K750"/>
<accession>A0A540K750</accession>
<dbReference type="EMBL" id="VIEB01002049">
    <property type="protein sequence ID" value="TQD70054.1"/>
    <property type="molecule type" value="Genomic_DNA"/>
</dbReference>
<comment type="caution">
    <text evidence="1">The sequence shown here is derived from an EMBL/GenBank/DDBJ whole genome shotgun (WGS) entry which is preliminary data.</text>
</comment>
<evidence type="ECO:0000313" key="2">
    <source>
        <dbReference type="Proteomes" id="UP000315295"/>
    </source>
</evidence>
<protein>
    <submittedName>
        <fullName evidence="1">Uncharacterized protein</fullName>
    </submittedName>
</protein>
<keyword evidence="2" id="KW-1185">Reference proteome</keyword>
<reference evidence="1 2" key="1">
    <citation type="journal article" date="2019" name="G3 (Bethesda)">
        <title>Sequencing of a Wild Apple (Malus baccata) Genome Unravels the Differences Between Cultivated and Wild Apple Species Regarding Disease Resistance and Cold Tolerance.</title>
        <authorList>
            <person name="Chen X."/>
        </authorList>
    </citation>
    <scope>NUCLEOTIDE SEQUENCE [LARGE SCALE GENOMIC DNA]</scope>
    <source>
        <strain evidence="2">cv. Shandingzi</strain>
        <tissue evidence="1">Leaves</tissue>
    </source>
</reference>
<evidence type="ECO:0000313" key="1">
    <source>
        <dbReference type="EMBL" id="TQD70054.1"/>
    </source>
</evidence>
<name>A0A540K750_MALBA</name>
<dbReference type="Proteomes" id="UP000315295">
    <property type="component" value="Unassembled WGS sequence"/>
</dbReference>